<accession>A0ABZ2L490</accession>
<dbReference type="InterPro" id="IPR036908">
    <property type="entry name" value="RlpA-like_sf"/>
</dbReference>
<feature type="domain" description="Expansin-like EG45" evidence="3">
    <location>
        <begin position="70"/>
        <end position="159"/>
    </location>
</feature>
<dbReference type="Proteomes" id="UP001374803">
    <property type="component" value="Chromosome"/>
</dbReference>
<dbReference type="Pfam" id="PF03330">
    <property type="entry name" value="DPBB_1"/>
    <property type="match status" value="1"/>
</dbReference>
<evidence type="ECO:0000259" key="3">
    <source>
        <dbReference type="PROSITE" id="PS50842"/>
    </source>
</evidence>
<evidence type="ECO:0000256" key="2">
    <source>
        <dbReference type="SAM" id="MobiDB-lite"/>
    </source>
</evidence>
<evidence type="ECO:0000313" key="4">
    <source>
        <dbReference type="EMBL" id="WXB05767.1"/>
    </source>
</evidence>
<evidence type="ECO:0000313" key="5">
    <source>
        <dbReference type="Proteomes" id="UP001374803"/>
    </source>
</evidence>
<keyword evidence="5" id="KW-1185">Reference proteome</keyword>
<dbReference type="InterPro" id="IPR007112">
    <property type="entry name" value="Expansin/allergen_DPBB_dom"/>
</dbReference>
<dbReference type="RefSeq" id="WP_394835415.1">
    <property type="nucleotide sequence ID" value="NZ_CP089929.1"/>
</dbReference>
<gene>
    <name evidence="4" type="ORF">LVJ94_00625</name>
</gene>
<feature type="region of interest" description="Disordered" evidence="2">
    <location>
        <begin position="21"/>
        <end position="59"/>
    </location>
</feature>
<keyword evidence="1" id="KW-0732">Signal</keyword>
<feature type="compositionally biased region" description="Gly residues" evidence="2">
    <location>
        <begin position="33"/>
        <end position="50"/>
    </location>
</feature>
<name>A0ABZ2L490_9BACT</name>
<dbReference type="InterPro" id="IPR009009">
    <property type="entry name" value="RlpA-like_DPBB"/>
</dbReference>
<dbReference type="SUPFAM" id="SSF50685">
    <property type="entry name" value="Barwin-like endoglucanases"/>
    <property type="match status" value="1"/>
</dbReference>
<dbReference type="PANTHER" id="PTHR31836:SF21">
    <property type="entry name" value="EXPANSIN-LIKE PROTEIN 7"/>
    <property type="match status" value="1"/>
</dbReference>
<evidence type="ECO:0000256" key="1">
    <source>
        <dbReference type="ARBA" id="ARBA00022729"/>
    </source>
</evidence>
<dbReference type="Gene3D" id="2.60.40.760">
    <property type="entry name" value="Expansin, cellulose-binding-like domain"/>
    <property type="match status" value="1"/>
</dbReference>
<reference evidence="4" key="1">
    <citation type="submission" date="2021-12" db="EMBL/GenBank/DDBJ databases">
        <title>Discovery of the Pendulisporaceae a myxobacterial family with distinct sporulation behavior and unique specialized metabolism.</title>
        <authorList>
            <person name="Garcia R."/>
            <person name="Popoff A."/>
            <person name="Bader C.D."/>
            <person name="Loehr J."/>
            <person name="Walesch S."/>
            <person name="Walt C."/>
            <person name="Boldt J."/>
            <person name="Bunk B."/>
            <person name="Haeckl F.J.F.P.J."/>
            <person name="Gunesch A.P."/>
            <person name="Birkelbach J."/>
            <person name="Nuebel U."/>
            <person name="Pietschmann T."/>
            <person name="Bach T."/>
            <person name="Mueller R."/>
        </authorList>
    </citation>
    <scope>NUCLEOTIDE SEQUENCE</scope>
    <source>
        <strain evidence="4">MSr11367</strain>
    </source>
</reference>
<organism evidence="4 5">
    <name type="scientific">Pendulispora rubella</name>
    <dbReference type="NCBI Taxonomy" id="2741070"/>
    <lineage>
        <taxon>Bacteria</taxon>
        <taxon>Pseudomonadati</taxon>
        <taxon>Myxococcota</taxon>
        <taxon>Myxococcia</taxon>
        <taxon>Myxococcales</taxon>
        <taxon>Sorangiineae</taxon>
        <taxon>Pendulisporaceae</taxon>
        <taxon>Pendulispora</taxon>
    </lineage>
</organism>
<dbReference type="Gene3D" id="2.40.40.10">
    <property type="entry name" value="RlpA-like domain"/>
    <property type="match status" value="1"/>
</dbReference>
<dbReference type="InterPro" id="IPR051477">
    <property type="entry name" value="Expansin_CellWall"/>
</dbReference>
<dbReference type="CDD" id="cd22272">
    <property type="entry name" value="DPBB_EXLX1-like"/>
    <property type="match status" value="1"/>
</dbReference>
<dbReference type="InterPro" id="IPR036749">
    <property type="entry name" value="Expansin_CBD_sf"/>
</dbReference>
<dbReference type="PROSITE" id="PS51257">
    <property type="entry name" value="PROKAR_LIPOPROTEIN"/>
    <property type="match status" value="1"/>
</dbReference>
<dbReference type="PROSITE" id="PS50842">
    <property type="entry name" value="EXPANSIN_EG45"/>
    <property type="match status" value="1"/>
</dbReference>
<dbReference type="PANTHER" id="PTHR31836">
    <property type="match status" value="1"/>
</dbReference>
<proteinExistence type="predicted"/>
<dbReference type="InterPro" id="IPR049818">
    <property type="entry name" value="Expansin_EXLX1-like"/>
</dbReference>
<dbReference type="EMBL" id="CP089983">
    <property type="protein sequence ID" value="WXB05767.1"/>
    <property type="molecule type" value="Genomic_DNA"/>
</dbReference>
<protein>
    <recommendedName>
        <fullName evidence="3">Expansin-like EG45 domain-containing protein</fullName>
    </recommendedName>
</protein>
<dbReference type="NCBIfam" id="NF041144">
    <property type="entry name" value="expansin_EXLX1"/>
    <property type="match status" value="1"/>
</dbReference>
<dbReference type="SUPFAM" id="SSF49590">
    <property type="entry name" value="PHL pollen allergen"/>
    <property type="match status" value="1"/>
</dbReference>
<sequence>MRNTLAVLGFVLLGCGTSDGSGNEPDAATGSTSDGGRGDGGGGTKDGGGTAPPLGEPQTGVATYYAANGGGNCSFDPTPNDLDVAAMNHEQYAGSAACGACAAVQGLKGKVTVRIVDQCPECARGHLDLSKEAFAKIATVSDGRVPITWQTVACNISGNVGYHYKDGSSQYWTAIQVRNHRVPIRKLEIKTSSGFVEAPRQDYNYFVLEKGAGPGPVTVRVTAIDGQTLEDTLPAASSDATVSGKSQFK</sequence>